<dbReference type="EMBL" id="AP023092">
    <property type="protein sequence ID" value="BCE27589.1"/>
    <property type="molecule type" value="Genomic_DNA"/>
</dbReference>
<dbReference type="GO" id="GO:0004197">
    <property type="term" value="F:cysteine-type endopeptidase activity"/>
    <property type="evidence" value="ECO:0007669"/>
    <property type="project" value="InterPro"/>
</dbReference>
<dbReference type="Gene3D" id="3.40.50.1460">
    <property type="match status" value="1"/>
</dbReference>
<dbReference type="Pfam" id="PF00656">
    <property type="entry name" value="Peptidase_C14"/>
    <property type="match status" value="1"/>
</dbReference>
<dbReference type="EMBL" id="AP023097">
    <property type="protein sequence ID" value="BCE71274.1"/>
    <property type="molecule type" value="Genomic_DNA"/>
</dbReference>
<reference evidence="2" key="1">
    <citation type="submission" date="2020-05" db="EMBL/GenBank/DDBJ databases">
        <title>Complete genome sequence of Bradyrhizobium diazoefficiens XF2 isolated from soybean nodule.</title>
        <authorList>
            <person name="Noda R."/>
            <person name="Kakizaki K."/>
            <person name="Minamisawa K."/>
        </authorList>
    </citation>
    <scope>NUCLEOTIDE SEQUENCE</scope>
    <source>
        <strain evidence="2">XF2</strain>
    </source>
</reference>
<dbReference type="GO" id="GO:0006508">
    <property type="term" value="P:proteolysis"/>
    <property type="evidence" value="ECO:0007669"/>
    <property type="project" value="InterPro"/>
</dbReference>
<accession>A0A810B5L6</accession>
<feature type="domain" description="Peptidase C14 caspase" evidence="1">
    <location>
        <begin position="11"/>
        <end position="220"/>
    </location>
</feature>
<name>A0A810B5L6_9BRAD</name>
<organism evidence="3">
    <name type="scientific">Bradyrhizobium diazoefficiens</name>
    <dbReference type="NCBI Taxonomy" id="1355477"/>
    <lineage>
        <taxon>Bacteria</taxon>
        <taxon>Pseudomonadati</taxon>
        <taxon>Pseudomonadota</taxon>
        <taxon>Alphaproteobacteria</taxon>
        <taxon>Hyphomicrobiales</taxon>
        <taxon>Nitrobacteraceae</taxon>
        <taxon>Bradyrhizobium</taxon>
    </lineage>
</organism>
<protein>
    <recommendedName>
        <fullName evidence="1">Peptidase C14 caspase domain-containing protein</fullName>
    </recommendedName>
</protein>
<reference evidence="3" key="2">
    <citation type="submission" date="2020-05" db="EMBL/GenBank/DDBJ databases">
        <title>Complete genome sequence of Bradyrhizobium diazoefficiens XF8 isolated from soybean nodule.</title>
        <authorList>
            <person name="Noda R."/>
            <person name="Kakizaki K."/>
            <person name="Minamisawa K."/>
        </authorList>
    </citation>
    <scope>NUCLEOTIDE SEQUENCE</scope>
    <source>
        <strain evidence="3">XF8</strain>
    </source>
</reference>
<proteinExistence type="predicted"/>
<evidence type="ECO:0000259" key="1">
    <source>
        <dbReference type="Pfam" id="PF00656"/>
    </source>
</evidence>
<dbReference type="AlphaFoldDB" id="A0A810B5L6"/>
<gene>
    <name evidence="2" type="ORF">XF2B_13580</name>
    <name evidence="3" type="ORF">XF8B_13850</name>
</gene>
<dbReference type="RefSeq" id="WP_110115927.1">
    <property type="nucleotide sequence ID" value="NZ_CP029603.2"/>
</dbReference>
<evidence type="ECO:0000313" key="3">
    <source>
        <dbReference type="EMBL" id="BCE71274.1"/>
    </source>
</evidence>
<dbReference type="InterPro" id="IPR011600">
    <property type="entry name" value="Pept_C14_caspase"/>
</dbReference>
<sequence length="343" mass="37137">MPDPVPSDTDRALVVGIERYPSLGLNPLKGPVGDAERMAEWLVNSAKARVTLITSDGSPGTRWTVADLRPTMQDVTDSFVNYLRESNAQPTRRLARRLYVYMAGHGFMPEPRNLSIIVADALGDQYVPNVQATSWVDWFADQLYFDEYVLFMDCCATRTFLYSGGKPLMKKTAERQGGRGKVVMAFAAGSDVETFEGPLPDGRIGGFFTDKLLRGLKGAAAHGDGVVRTSGLISYFKNSLGVVGEDAVADTGSEHAVDPMFPERAELEFARVALLKYTFKAPLAEGVPLQIFDTENRLIASGQIAQGAVTLPVGLGIYRARGPNGFSKVFEIASGTTGEVNLA</sequence>
<evidence type="ECO:0000313" key="2">
    <source>
        <dbReference type="EMBL" id="BCE27589.1"/>
    </source>
</evidence>